<name>A0A516SLV2_9NEIS</name>
<dbReference type="KEGG" id="cari:FNU76_23700"/>
<gene>
    <name evidence="3" type="ORF">FNU76_23700</name>
</gene>
<dbReference type="Proteomes" id="UP000317550">
    <property type="component" value="Chromosome"/>
</dbReference>
<evidence type="ECO:0000313" key="3">
    <source>
        <dbReference type="EMBL" id="QDQ29110.1"/>
    </source>
</evidence>
<accession>A0A516SLV2</accession>
<dbReference type="Pfam" id="PF08308">
    <property type="entry name" value="PEGA"/>
    <property type="match status" value="1"/>
</dbReference>
<protein>
    <submittedName>
        <fullName evidence="3">PEGA domain-containing protein</fullName>
    </submittedName>
</protein>
<proteinExistence type="predicted"/>
<feature type="signal peptide" evidence="1">
    <location>
        <begin position="1"/>
        <end position="22"/>
    </location>
</feature>
<keyword evidence="4" id="KW-1185">Reference proteome</keyword>
<dbReference type="InterPro" id="IPR013229">
    <property type="entry name" value="PEGA"/>
</dbReference>
<evidence type="ECO:0000313" key="4">
    <source>
        <dbReference type="Proteomes" id="UP000317550"/>
    </source>
</evidence>
<dbReference type="OrthoDB" id="194242at2"/>
<reference evidence="4" key="1">
    <citation type="submission" date="2019-07" db="EMBL/GenBank/DDBJ databases">
        <title>Chitinimonas sp. nov., isolated from Ny-Alesund, arctica soil.</title>
        <authorList>
            <person name="Xu Q."/>
            <person name="Peng F."/>
        </authorList>
    </citation>
    <scope>NUCLEOTIDE SEQUENCE [LARGE SCALE GENOMIC DNA]</scope>
    <source>
        <strain evidence="4">R3-44</strain>
    </source>
</reference>
<keyword evidence="1" id="KW-0732">Signal</keyword>
<feature type="domain" description="PEGA" evidence="2">
    <location>
        <begin position="29"/>
        <end position="88"/>
    </location>
</feature>
<dbReference type="AlphaFoldDB" id="A0A516SLV2"/>
<evidence type="ECO:0000259" key="2">
    <source>
        <dbReference type="Pfam" id="PF08308"/>
    </source>
</evidence>
<dbReference type="PROSITE" id="PS51257">
    <property type="entry name" value="PROKAR_LIPOPROTEIN"/>
    <property type="match status" value="1"/>
</dbReference>
<dbReference type="RefSeq" id="WP_144280490.1">
    <property type="nucleotide sequence ID" value="NZ_CP041730.1"/>
</dbReference>
<organism evidence="3 4">
    <name type="scientific">Chitinimonas arctica</name>
    <dbReference type="NCBI Taxonomy" id="2594795"/>
    <lineage>
        <taxon>Bacteria</taxon>
        <taxon>Pseudomonadati</taxon>
        <taxon>Pseudomonadota</taxon>
        <taxon>Betaproteobacteria</taxon>
        <taxon>Neisseriales</taxon>
        <taxon>Chitinibacteraceae</taxon>
        <taxon>Chitinimonas</taxon>
    </lineage>
</organism>
<sequence length="122" mass="12941">MKKFSSAAALLLVLLSTGCASIVDGTTQKLTVQSEPSGAEVTINGQSRGKTPLVTEIKRQDLAQMSVSLDGYKTQKLELTTKLNTTFWGNAIIGGLPGSTTDAATGAAREYSPNAYFIRLEK</sequence>
<evidence type="ECO:0000256" key="1">
    <source>
        <dbReference type="SAM" id="SignalP"/>
    </source>
</evidence>
<dbReference type="EMBL" id="CP041730">
    <property type="protein sequence ID" value="QDQ29110.1"/>
    <property type="molecule type" value="Genomic_DNA"/>
</dbReference>
<feature type="chain" id="PRO_5028447162" evidence="1">
    <location>
        <begin position="23"/>
        <end position="122"/>
    </location>
</feature>